<evidence type="ECO:0000313" key="3">
    <source>
        <dbReference type="Proteomes" id="UP000325081"/>
    </source>
</evidence>
<gene>
    <name evidence="2" type="ORF">STAS_34772</name>
</gene>
<dbReference type="Proteomes" id="UP000325081">
    <property type="component" value="Unassembled WGS sequence"/>
</dbReference>
<evidence type="ECO:0000256" key="1">
    <source>
        <dbReference type="SAM" id="MobiDB-lite"/>
    </source>
</evidence>
<keyword evidence="3" id="KW-1185">Reference proteome</keyword>
<proteinExistence type="predicted"/>
<dbReference type="AlphaFoldDB" id="A0A5A7RIP3"/>
<reference evidence="3" key="1">
    <citation type="journal article" date="2019" name="Curr. Biol.">
        <title>Genome Sequence of Striga asiatica Provides Insight into the Evolution of Plant Parasitism.</title>
        <authorList>
            <person name="Yoshida S."/>
            <person name="Kim S."/>
            <person name="Wafula E.K."/>
            <person name="Tanskanen J."/>
            <person name="Kim Y.M."/>
            <person name="Honaas L."/>
            <person name="Yang Z."/>
            <person name="Spallek T."/>
            <person name="Conn C.E."/>
            <person name="Ichihashi Y."/>
            <person name="Cheong K."/>
            <person name="Cui S."/>
            <person name="Der J.P."/>
            <person name="Gundlach H."/>
            <person name="Jiao Y."/>
            <person name="Hori C."/>
            <person name="Ishida J.K."/>
            <person name="Kasahara H."/>
            <person name="Kiba T."/>
            <person name="Kim M.S."/>
            <person name="Koo N."/>
            <person name="Laohavisit A."/>
            <person name="Lee Y.H."/>
            <person name="Lumba S."/>
            <person name="McCourt P."/>
            <person name="Mortimer J.C."/>
            <person name="Mutuku J.M."/>
            <person name="Nomura T."/>
            <person name="Sasaki-Sekimoto Y."/>
            <person name="Seto Y."/>
            <person name="Wang Y."/>
            <person name="Wakatake T."/>
            <person name="Sakakibara H."/>
            <person name="Demura T."/>
            <person name="Yamaguchi S."/>
            <person name="Yoneyama K."/>
            <person name="Manabe R.I."/>
            <person name="Nelson D.C."/>
            <person name="Schulman A.H."/>
            <person name="Timko M.P."/>
            <person name="dePamphilis C.W."/>
            <person name="Choi D."/>
            <person name="Shirasu K."/>
        </authorList>
    </citation>
    <scope>NUCLEOTIDE SEQUENCE [LARGE SCALE GENOMIC DNA]</scope>
    <source>
        <strain evidence="3">cv. UVA1</strain>
    </source>
</reference>
<dbReference type="EMBL" id="BKCP01012959">
    <property type="protein sequence ID" value="GER56998.1"/>
    <property type="molecule type" value="Genomic_DNA"/>
</dbReference>
<feature type="compositionally biased region" description="Basic and acidic residues" evidence="1">
    <location>
        <begin position="76"/>
        <end position="90"/>
    </location>
</feature>
<name>A0A5A7RIP3_STRAF</name>
<feature type="compositionally biased region" description="Polar residues" evidence="1">
    <location>
        <begin position="21"/>
        <end position="32"/>
    </location>
</feature>
<sequence length="106" mass="12290">MFETPDLMTWQASQRREVSSMYSSSHFSPTRSFNDELGVEGAKGREGVGKKIERHEVLREKETAEIVKLSAEEVKEADDRERAMSSEMRTRRYRSRSEGSLTRMNN</sequence>
<evidence type="ECO:0000313" key="2">
    <source>
        <dbReference type="EMBL" id="GER56998.1"/>
    </source>
</evidence>
<organism evidence="2 3">
    <name type="scientific">Striga asiatica</name>
    <name type="common">Asiatic witchweed</name>
    <name type="synonym">Buchnera asiatica</name>
    <dbReference type="NCBI Taxonomy" id="4170"/>
    <lineage>
        <taxon>Eukaryota</taxon>
        <taxon>Viridiplantae</taxon>
        <taxon>Streptophyta</taxon>
        <taxon>Embryophyta</taxon>
        <taxon>Tracheophyta</taxon>
        <taxon>Spermatophyta</taxon>
        <taxon>Magnoliopsida</taxon>
        <taxon>eudicotyledons</taxon>
        <taxon>Gunneridae</taxon>
        <taxon>Pentapetalae</taxon>
        <taxon>asterids</taxon>
        <taxon>lamiids</taxon>
        <taxon>Lamiales</taxon>
        <taxon>Orobanchaceae</taxon>
        <taxon>Buchnereae</taxon>
        <taxon>Striga</taxon>
    </lineage>
</organism>
<feature type="region of interest" description="Disordered" evidence="1">
    <location>
        <begin position="76"/>
        <end position="106"/>
    </location>
</feature>
<accession>A0A5A7RIP3</accession>
<feature type="region of interest" description="Disordered" evidence="1">
    <location>
        <begin position="21"/>
        <end position="48"/>
    </location>
</feature>
<comment type="caution">
    <text evidence="2">The sequence shown here is derived from an EMBL/GenBank/DDBJ whole genome shotgun (WGS) entry which is preliminary data.</text>
</comment>
<protein>
    <submittedName>
        <fullName evidence="2">Aluminum-activated malate transporter 9</fullName>
    </submittedName>
</protein>